<accession>A0AAN9QZ48</accession>
<reference evidence="1 2" key="1">
    <citation type="submission" date="2024-01" db="EMBL/GenBank/DDBJ databases">
        <title>The genomes of 5 underutilized Papilionoideae crops provide insights into root nodulation and disease resistanc.</title>
        <authorList>
            <person name="Jiang F."/>
        </authorList>
    </citation>
    <scope>NUCLEOTIDE SEQUENCE [LARGE SCALE GENOMIC DNA]</scope>
    <source>
        <strain evidence="1">JINMINGXINNONG_FW02</strain>
        <tissue evidence="1">Leaves</tissue>
    </source>
</reference>
<dbReference type="EMBL" id="JAYMYR010000007">
    <property type="protein sequence ID" value="KAK7352656.1"/>
    <property type="molecule type" value="Genomic_DNA"/>
</dbReference>
<protein>
    <submittedName>
        <fullName evidence="1">Uncharacterized protein</fullName>
    </submittedName>
</protein>
<organism evidence="1 2">
    <name type="scientific">Phaseolus coccineus</name>
    <name type="common">Scarlet runner bean</name>
    <name type="synonym">Phaseolus multiflorus</name>
    <dbReference type="NCBI Taxonomy" id="3886"/>
    <lineage>
        <taxon>Eukaryota</taxon>
        <taxon>Viridiplantae</taxon>
        <taxon>Streptophyta</taxon>
        <taxon>Embryophyta</taxon>
        <taxon>Tracheophyta</taxon>
        <taxon>Spermatophyta</taxon>
        <taxon>Magnoliopsida</taxon>
        <taxon>eudicotyledons</taxon>
        <taxon>Gunneridae</taxon>
        <taxon>Pentapetalae</taxon>
        <taxon>rosids</taxon>
        <taxon>fabids</taxon>
        <taxon>Fabales</taxon>
        <taxon>Fabaceae</taxon>
        <taxon>Papilionoideae</taxon>
        <taxon>50 kb inversion clade</taxon>
        <taxon>NPAAA clade</taxon>
        <taxon>indigoferoid/millettioid clade</taxon>
        <taxon>Phaseoleae</taxon>
        <taxon>Phaseolus</taxon>
    </lineage>
</organism>
<gene>
    <name evidence="1" type="ORF">VNO80_18081</name>
</gene>
<dbReference type="AlphaFoldDB" id="A0AAN9QZ48"/>
<name>A0AAN9QZ48_PHACN</name>
<proteinExistence type="predicted"/>
<sequence length="99" mass="11488">MFDKMVKISYRGHGKGFLPNHPIPHILYVIKHWLKNGFLHLLIVDQLRCCLEWQCGTGDHVLIYSISLSRKRVFKNLSIFSRGKKIFAKAEYGEGWSVA</sequence>
<evidence type="ECO:0000313" key="2">
    <source>
        <dbReference type="Proteomes" id="UP001374584"/>
    </source>
</evidence>
<evidence type="ECO:0000313" key="1">
    <source>
        <dbReference type="EMBL" id="KAK7352656.1"/>
    </source>
</evidence>
<keyword evidence="2" id="KW-1185">Reference proteome</keyword>
<comment type="caution">
    <text evidence="1">The sequence shown here is derived from an EMBL/GenBank/DDBJ whole genome shotgun (WGS) entry which is preliminary data.</text>
</comment>
<dbReference type="Proteomes" id="UP001374584">
    <property type="component" value="Unassembled WGS sequence"/>
</dbReference>